<protein>
    <submittedName>
        <fullName evidence="1">Uncharacterized protein</fullName>
    </submittedName>
</protein>
<sequence>MIRLWARPAELCRGPAPPAAWPTKPQSHSAYGSHVQRLTLDGSEQERLFSSFLLEMEAVVSPL</sequence>
<dbReference type="Proteomes" id="UP000324222">
    <property type="component" value="Unassembled WGS sequence"/>
</dbReference>
<organism evidence="1 2">
    <name type="scientific">Portunus trituberculatus</name>
    <name type="common">Swimming crab</name>
    <name type="synonym">Neptunus trituberculatus</name>
    <dbReference type="NCBI Taxonomy" id="210409"/>
    <lineage>
        <taxon>Eukaryota</taxon>
        <taxon>Metazoa</taxon>
        <taxon>Ecdysozoa</taxon>
        <taxon>Arthropoda</taxon>
        <taxon>Crustacea</taxon>
        <taxon>Multicrustacea</taxon>
        <taxon>Malacostraca</taxon>
        <taxon>Eumalacostraca</taxon>
        <taxon>Eucarida</taxon>
        <taxon>Decapoda</taxon>
        <taxon>Pleocyemata</taxon>
        <taxon>Brachyura</taxon>
        <taxon>Eubrachyura</taxon>
        <taxon>Portunoidea</taxon>
        <taxon>Portunidae</taxon>
        <taxon>Portuninae</taxon>
        <taxon>Portunus</taxon>
    </lineage>
</organism>
<proteinExistence type="predicted"/>
<dbReference type="AlphaFoldDB" id="A0A5B7JRW2"/>
<keyword evidence="2" id="KW-1185">Reference proteome</keyword>
<reference evidence="1 2" key="1">
    <citation type="submission" date="2019-05" db="EMBL/GenBank/DDBJ databases">
        <title>Another draft genome of Portunus trituberculatus and its Hox gene families provides insights of decapod evolution.</title>
        <authorList>
            <person name="Jeong J.-H."/>
            <person name="Song I."/>
            <person name="Kim S."/>
            <person name="Choi T."/>
            <person name="Kim D."/>
            <person name="Ryu S."/>
            <person name="Kim W."/>
        </authorList>
    </citation>
    <scope>NUCLEOTIDE SEQUENCE [LARGE SCALE GENOMIC DNA]</scope>
    <source>
        <tissue evidence="1">Muscle</tissue>
    </source>
</reference>
<gene>
    <name evidence="1" type="ORF">E2C01_092889</name>
</gene>
<accession>A0A5B7JRW2</accession>
<dbReference type="EMBL" id="VSRR010110536">
    <property type="protein sequence ID" value="MPC97569.1"/>
    <property type="molecule type" value="Genomic_DNA"/>
</dbReference>
<evidence type="ECO:0000313" key="1">
    <source>
        <dbReference type="EMBL" id="MPC97569.1"/>
    </source>
</evidence>
<name>A0A5B7JRW2_PORTR</name>
<comment type="caution">
    <text evidence="1">The sequence shown here is derived from an EMBL/GenBank/DDBJ whole genome shotgun (WGS) entry which is preliminary data.</text>
</comment>
<evidence type="ECO:0000313" key="2">
    <source>
        <dbReference type="Proteomes" id="UP000324222"/>
    </source>
</evidence>